<name>X1MEC8_9ZZZZ</name>
<reference evidence="1" key="1">
    <citation type="journal article" date="2014" name="Front. Microbiol.">
        <title>High frequency of phylogenetically diverse reductive dehalogenase-homologous genes in deep subseafloor sedimentary metagenomes.</title>
        <authorList>
            <person name="Kawai M."/>
            <person name="Futagami T."/>
            <person name="Toyoda A."/>
            <person name="Takaki Y."/>
            <person name="Nishi S."/>
            <person name="Hori S."/>
            <person name="Arai W."/>
            <person name="Tsubouchi T."/>
            <person name="Morono Y."/>
            <person name="Uchiyama I."/>
            <person name="Ito T."/>
            <person name="Fujiyama A."/>
            <person name="Inagaki F."/>
            <person name="Takami H."/>
        </authorList>
    </citation>
    <scope>NUCLEOTIDE SEQUENCE</scope>
    <source>
        <strain evidence="1">Expedition CK06-06</strain>
    </source>
</reference>
<dbReference type="AlphaFoldDB" id="X1MEC8"/>
<protein>
    <submittedName>
        <fullName evidence="1">Uncharacterized protein</fullName>
    </submittedName>
</protein>
<comment type="caution">
    <text evidence="1">The sequence shown here is derived from an EMBL/GenBank/DDBJ whole genome shotgun (WGS) entry which is preliminary data.</text>
</comment>
<dbReference type="SUPFAM" id="SSF64076">
    <property type="entry name" value="MTH938-like"/>
    <property type="match status" value="1"/>
</dbReference>
<organism evidence="1">
    <name type="scientific">marine sediment metagenome</name>
    <dbReference type="NCBI Taxonomy" id="412755"/>
    <lineage>
        <taxon>unclassified sequences</taxon>
        <taxon>metagenomes</taxon>
        <taxon>ecological metagenomes</taxon>
    </lineage>
</organism>
<dbReference type="InterPro" id="IPR036748">
    <property type="entry name" value="MTH938-like_sf"/>
</dbReference>
<accession>X1MEC8</accession>
<gene>
    <name evidence="1" type="ORF">S06H3_13210</name>
</gene>
<sequence>MKVDDKLKEKLKALGIEFVIKKTVEAVKEYNNREHKKKKVVCALHLTC</sequence>
<dbReference type="Gene3D" id="3.40.1230.10">
    <property type="entry name" value="MTH938-like"/>
    <property type="match status" value="1"/>
</dbReference>
<dbReference type="EMBL" id="BARV01006448">
    <property type="protein sequence ID" value="GAI13025.1"/>
    <property type="molecule type" value="Genomic_DNA"/>
</dbReference>
<proteinExistence type="predicted"/>
<evidence type="ECO:0000313" key="1">
    <source>
        <dbReference type="EMBL" id="GAI13025.1"/>
    </source>
</evidence>